<dbReference type="GO" id="GO:0000160">
    <property type="term" value="P:phosphorelay signal transduction system"/>
    <property type="evidence" value="ECO:0007669"/>
    <property type="project" value="InterPro"/>
</dbReference>
<comment type="caution">
    <text evidence="5">The sequence shown here is derived from an EMBL/GenBank/DDBJ whole genome shotgun (WGS) entry which is preliminary data.</text>
</comment>
<keyword evidence="2" id="KW-0175">Coiled coil</keyword>
<proteinExistence type="predicted"/>
<dbReference type="PANTHER" id="PTHR45138">
    <property type="entry name" value="REGULATORY COMPONENTS OF SENSORY TRANSDUCTION SYSTEM"/>
    <property type="match status" value="1"/>
</dbReference>
<dbReference type="Gene3D" id="3.30.70.270">
    <property type="match status" value="1"/>
</dbReference>
<dbReference type="CDD" id="cd01949">
    <property type="entry name" value="GGDEF"/>
    <property type="match status" value="1"/>
</dbReference>
<dbReference type="AlphaFoldDB" id="A0A7Z9BNU4"/>
<evidence type="ECO:0000313" key="6">
    <source>
        <dbReference type="Proteomes" id="UP000184550"/>
    </source>
</evidence>
<dbReference type="InterPro" id="IPR001789">
    <property type="entry name" value="Sig_transdc_resp-reg_receiver"/>
</dbReference>
<feature type="coiled-coil region" evidence="2">
    <location>
        <begin position="134"/>
        <end position="178"/>
    </location>
</feature>
<dbReference type="NCBIfam" id="TIGR00254">
    <property type="entry name" value="GGDEF"/>
    <property type="match status" value="1"/>
</dbReference>
<evidence type="ECO:0000256" key="2">
    <source>
        <dbReference type="SAM" id="Coils"/>
    </source>
</evidence>
<dbReference type="InterPro" id="IPR029787">
    <property type="entry name" value="Nucleotide_cyclase"/>
</dbReference>
<evidence type="ECO:0000256" key="1">
    <source>
        <dbReference type="PROSITE-ProRule" id="PRU00169"/>
    </source>
</evidence>
<dbReference type="RefSeq" id="WP_083620846.1">
    <property type="nucleotide sequence ID" value="NZ_LR734865.1"/>
</dbReference>
<dbReference type="SUPFAM" id="SSF55073">
    <property type="entry name" value="Nucleotide cyclase"/>
    <property type="match status" value="1"/>
</dbReference>
<protein>
    <submittedName>
        <fullName evidence="5">Diguanylate cyclase (GGDEF) domain-containing protein</fullName>
    </submittedName>
</protein>
<keyword evidence="6" id="KW-1185">Reference proteome</keyword>
<dbReference type="Pfam" id="PF00072">
    <property type="entry name" value="Response_reg"/>
    <property type="match status" value="1"/>
</dbReference>
<dbReference type="GO" id="GO:0005886">
    <property type="term" value="C:plasma membrane"/>
    <property type="evidence" value="ECO:0007669"/>
    <property type="project" value="TreeGrafter"/>
</dbReference>
<dbReference type="SUPFAM" id="SSF52172">
    <property type="entry name" value="CheY-like"/>
    <property type="match status" value="1"/>
</dbReference>
<dbReference type="CDD" id="cd19920">
    <property type="entry name" value="REC_PA4781-like"/>
    <property type="match status" value="1"/>
</dbReference>
<dbReference type="InterPro" id="IPR043128">
    <property type="entry name" value="Rev_trsase/Diguanyl_cyclase"/>
</dbReference>
<dbReference type="InterPro" id="IPR000160">
    <property type="entry name" value="GGDEF_dom"/>
</dbReference>
<dbReference type="Pfam" id="PF00990">
    <property type="entry name" value="GGDEF"/>
    <property type="match status" value="1"/>
</dbReference>
<dbReference type="GO" id="GO:1902201">
    <property type="term" value="P:negative regulation of bacterial-type flagellum-dependent cell motility"/>
    <property type="evidence" value="ECO:0007669"/>
    <property type="project" value="TreeGrafter"/>
</dbReference>
<dbReference type="Gene3D" id="3.40.50.2300">
    <property type="match status" value="1"/>
</dbReference>
<evidence type="ECO:0000259" key="3">
    <source>
        <dbReference type="PROSITE" id="PS50110"/>
    </source>
</evidence>
<organism evidence="5 6">
    <name type="scientific">Planktothrix serta PCC 8927</name>
    <dbReference type="NCBI Taxonomy" id="671068"/>
    <lineage>
        <taxon>Bacteria</taxon>
        <taxon>Bacillati</taxon>
        <taxon>Cyanobacteriota</taxon>
        <taxon>Cyanophyceae</taxon>
        <taxon>Oscillatoriophycideae</taxon>
        <taxon>Oscillatoriales</taxon>
        <taxon>Microcoleaceae</taxon>
        <taxon>Planktothrix</taxon>
    </lineage>
</organism>
<evidence type="ECO:0000313" key="5">
    <source>
        <dbReference type="EMBL" id="VXD17039.1"/>
    </source>
</evidence>
<feature type="domain" description="Response regulatory" evidence="3">
    <location>
        <begin position="12"/>
        <end position="128"/>
    </location>
</feature>
<feature type="domain" description="GGDEF" evidence="4">
    <location>
        <begin position="206"/>
        <end position="342"/>
    </location>
</feature>
<dbReference type="OrthoDB" id="453368at2"/>
<dbReference type="PROSITE" id="PS50110">
    <property type="entry name" value="RESPONSE_REGULATORY"/>
    <property type="match status" value="1"/>
</dbReference>
<dbReference type="SMART" id="SM00448">
    <property type="entry name" value="REC"/>
    <property type="match status" value="1"/>
</dbReference>
<dbReference type="PROSITE" id="PS50887">
    <property type="entry name" value="GGDEF"/>
    <property type="match status" value="1"/>
</dbReference>
<evidence type="ECO:0000259" key="4">
    <source>
        <dbReference type="PROSITE" id="PS50887"/>
    </source>
</evidence>
<dbReference type="PANTHER" id="PTHR45138:SF9">
    <property type="entry name" value="DIGUANYLATE CYCLASE DGCM-RELATED"/>
    <property type="match status" value="1"/>
</dbReference>
<dbReference type="InterPro" id="IPR011006">
    <property type="entry name" value="CheY-like_superfamily"/>
</dbReference>
<dbReference type="SMART" id="SM00267">
    <property type="entry name" value="GGDEF"/>
    <property type="match status" value="1"/>
</dbReference>
<keyword evidence="1" id="KW-0597">Phosphoprotein</keyword>
<sequence>MDQDGISLIKGNLLIVDDEPDNIRVLSALLTQQGYYVRKALNVQIALIAVNSLKPDLILLDIRMPDATGYDLCRQLKSNPDTHEIPVIFISALNQIEDIMQAFSVGGVDYVTKPFKVDEVLARVKNQLTICQLKQQLLEQNQQLLQQNNQLTQEIKTRQKVEENLQTVNRQLQNLASCDSLTSLANRRHFDEYFQQTWKQMIEVQQPLSLLLCDLDFFKHYNDHYGHPAGDICLKLVAQALDRSVSHSRDLVARYGGEEFAIILPNTDLSGALKVAQTIHQEVQQLKINHEYSTVSSIVTVSIGVSYQIPQKDTSAEHLLTIADQALYEAKQKGRNQYCVKV</sequence>
<feature type="modified residue" description="4-aspartylphosphate" evidence="1">
    <location>
        <position position="61"/>
    </location>
</feature>
<dbReference type="GO" id="GO:0043709">
    <property type="term" value="P:cell adhesion involved in single-species biofilm formation"/>
    <property type="evidence" value="ECO:0007669"/>
    <property type="project" value="TreeGrafter"/>
</dbReference>
<gene>
    <name evidence="5" type="ORF">PL8927_550181</name>
</gene>
<dbReference type="FunFam" id="3.30.70.270:FF:000001">
    <property type="entry name" value="Diguanylate cyclase domain protein"/>
    <property type="match status" value="1"/>
</dbReference>
<dbReference type="InterPro" id="IPR050469">
    <property type="entry name" value="Diguanylate_Cyclase"/>
</dbReference>
<dbReference type="Proteomes" id="UP000184550">
    <property type="component" value="Unassembled WGS sequence"/>
</dbReference>
<accession>A0A7Z9BNU4</accession>
<dbReference type="EMBL" id="CZCU02000130">
    <property type="protein sequence ID" value="VXD17039.1"/>
    <property type="molecule type" value="Genomic_DNA"/>
</dbReference>
<dbReference type="GO" id="GO:0052621">
    <property type="term" value="F:diguanylate cyclase activity"/>
    <property type="evidence" value="ECO:0007669"/>
    <property type="project" value="TreeGrafter"/>
</dbReference>
<name>A0A7Z9BNU4_9CYAN</name>
<reference evidence="5" key="1">
    <citation type="submission" date="2019-10" db="EMBL/GenBank/DDBJ databases">
        <authorList>
            <consortium name="Genoscope - CEA"/>
            <person name="William W."/>
        </authorList>
    </citation>
    <scope>NUCLEOTIDE SEQUENCE [LARGE SCALE GENOMIC DNA]</scope>
    <source>
        <strain evidence="5">BBR_PRJEB10992</strain>
    </source>
</reference>